<dbReference type="Proteomes" id="UP000887159">
    <property type="component" value="Unassembled WGS sequence"/>
</dbReference>
<evidence type="ECO:0000313" key="2">
    <source>
        <dbReference type="Proteomes" id="UP000887159"/>
    </source>
</evidence>
<dbReference type="PANTHER" id="PTHR47331">
    <property type="entry name" value="PHD-TYPE DOMAIN-CONTAINING PROTEIN"/>
    <property type="match status" value="1"/>
</dbReference>
<accession>A0A8X6RR42</accession>
<keyword evidence="2" id="KW-1185">Reference proteome</keyword>
<reference evidence="1" key="1">
    <citation type="submission" date="2020-08" db="EMBL/GenBank/DDBJ databases">
        <title>Multicomponent nature underlies the extraordinary mechanical properties of spider dragline silk.</title>
        <authorList>
            <person name="Kono N."/>
            <person name="Nakamura H."/>
            <person name="Mori M."/>
            <person name="Yoshida Y."/>
            <person name="Ohtoshi R."/>
            <person name="Malay A.D."/>
            <person name="Moran D.A.P."/>
            <person name="Tomita M."/>
            <person name="Numata K."/>
            <person name="Arakawa K."/>
        </authorList>
    </citation>
    <scope>NUCLEOTIDE SEQUENCE</scope>
</reference>
<dbReference type="EMBL" id="BMAU01021211">
    <property type="protein sequence ID" value="GFX99458.1"/>
    <property type="molecule type" value="Genomic_DNA"/>
</dbReference>
<name>A0A8X6RR42_TRICX</name>
<dbReference type="AlphaFoldDB" id="A0A8X6RR42"/>
<organism evidence="1 2">
    <name type="scientific">Trichonephila clavipes</name>
    <name type="common">Golden silk orbweaver</name>
    <name type="synonym">Nephila clavipes</name>
    <dbReference type="NCBI Taxonomy" id="2585209"/>
    <lineage>
        <taxon>Eukaryota</taxon>
        <taxon>Metazoa</taxon>
        <taxon>Ecdysozoa</taxon>
        <taxon>Arthropoda</taxon>
        <taxon>Chelicerata</taxon>
        <taxon>Arachnida</taxon>
        <taxon>Araneae</taxon>
        <taxon>Araneomorphae</taxon>
        <taxon>Entelegynae</taxon>
        <taxon>Araneoidea</taxon>
        <taxon>Nephilidae</taxon>
        <taxon>Trichonephila</taxon>
    </lineage>
</organism>
<comment type="caution">
    <text evidence="1">The sequence shown here is derived from an EMBL/GenBank/DDBJ whole genome shotgun (WGS) entry which is preliminary data.</text>
</comment>
<evidence type="ECO:0000313" key="1">
    <source>
        <dbReference type="EMBL" id="GFX99458.1"/>
    </source>
</evidence>
<sequence>MIGWMYRFVENLQKKKEEREHGELKVHELEKAENLIVKLIQLDSFSSEDGKKLKSISVFKDERVILRVKTKLTERKDLENFKYPILLPSKHKLVKLLILERHCFSHHAGLHLLLTNLRE</sequence>
<proteinExistence type="predicted"/>
<protein>
    <submittedName>
        <fullName evidence="1">Integrase catalytic domain-containing protein</fullName>
    </submittedName>
</protein>
<gene>
    <name evidence="1" type="primary">AVEN_151642_1</name>
    <name evidence="1" type="ORF">TNCV_1081021</name>
</gene>